<dbReference type="Proteomes" id="UP001148838">
    <property type="component" value="Unassembled WGS sequence"/>
</dbReference>
<evidence type="ECO:0000313" key="2">
    <source>
        <dbReference type="EMBL" id="KAJ4435544.1"/>
    </source>
</evidence>
<name>A0ABQ8SNY8_PERAM</name>
<keyword evidence="3" id="KW-1185">Reference proteome</keyword>
<dbReference type="InterPro" id="IPR052709">
    <property type="entry name" value="Transposase-MT_Hybrid"/>
</dbReference>
<evidence type="ECO:0000259" key="1">
    <source>
        <dbReference type="Pfam" id="PF17906"/>
    </source>
</evidence>
<dbReference type="EMBL" id="JAJSOF020000023">
    <property type="protein sequence ID" value="KAJ4435544.1"/>
    <property type="molecule type" value="Genomic_DNA"/>
</dbReference>
<gene>
    <name evidence="2" type="ORF">ANN_18160</name>
</gene>
<reference evidence="2 3" key="1">
    <citation type="journal article" date="2022" name="Allergy">
        <title>Genome assembly and annotation of Periplaneta americana reveal a comprehensive cockroach allergen profile.</title>
        <authorList>
            <person name="Wang L."/>
            <person name="Xiong Q."/>
            <person name="Saelim N."/>
            <person name="Wang L."/>
            <person name="Nong W."/>
            <person name="Wan A.T."/>
            <person name="Shi M."/>
            <person name="Liu X."/>
            <person name="Cao Q."/>
            <person name="Hui J.H.L."/>
            <person name="Sookrung N."/>
            <person name="Leung T.F."/>
            <person name="Tungtrongchitr A."/>
            <person name="Tsui S.K.W."/>
        </authorList>
    </citation>
    <scope>NUCLEOTIDE SEQUENCE [LARGE SCALE GENOMIC DNA]</scope>
    <source>
        <strain evidence="2">PWHHKU_190912</strain>
    </source>
</reference>
<evidence type="ECO:0000313" key="3">
    <source>
        <dbReference type="Proteomes" id="UP001148838"/>
    </source>
</evidence>
<dbReference type="InterPro" id="IPR041426">
    <property type="entry name" value="Mos1_HTH"/>
</dbReference>
<dbReference type="Gene3D" id="1.10.10.1450">
    <property type="match status" value="1"/>
</dbReference>
<dbReference type="Pfam" id="PF17906">
    <property type="entry name" value="HTH_48"/>
    <property type="match status" value="1"/>
</dbReference>
<protein>
    <recommendedName>
        <fullName evidence="1">Mos1 transposase HTH domain-containing protein</fullName>
    </recommendedName>
</protein>
<dbReference type="PANTHER" id="PTHR46060:SF1">
    <property type="entry name" value="MARINER MOS1 TRANSPOSASE-LIKE PROTEIN"/>
    <property type="match status" value="1"/>
</dbReference>
<sequence>METGKEEQRGVVRFLTAEGGRQKPHRHMSAVYGEHSVSYSRVLEWHKRFREGRLSLQDDARPGQAHRAISPTVNAETDGLIRGNRRITVEELRRLMGISHCSVHSLRRNT</sequence>
<organism evidence="2 3">
    <name type="scientific">Periplaneta americana</name>
    <name type="common">American cockroach</name>
    <name type="synonym">Blatta americana</name>
    <dbReference type="NCBI Taxonomy" id="6978"/>
    <lineage>
        <taxon>Eukaryota</taxon>
        <taxon>Metazoa</taxon>
        <taxon>Ecdysozoa</taxon>
        <taxon>Arthropoda</taxon>
        <taxon>Hexapoda</taxon>
        <taxon>Insecta</taxon>
        <taxon>Pterygota</taxon>
        <taxon>Neoptera</taxon>
        <taxon>Polyneoptera</taxon>
        <taxon>Dictyoptera</taxon>
        <taxon>Blattodea</taxon>
        <taxon>Blattoidea</taxon>
        <taxon>Blattidae</taxon>
        <taxon>Blattinae</taxon>
        <taxon>Periplaneta</taxon>
    </lineage>
</organism>
<feature type="domain" description="Mos1 transposase HTH" evidence="1">
    <location>
        <begin position="25"/>
        <end position="52"/>
    </location>
</feature>
<dbReference type="PANTHER" id="PTHR46060">
    <property type="entry name" value="MARINER MOS1 TRANSPOSASE-LIKE PROTEIN"/>
    <property type="match status" value="1"/>
</dbReference>
<comment type="caution">
    <text evidence="2">The sequence shown here is derived from an EMBL/GenBank/DDBJ whole genome shotgun (WGS) entry which is preliminary data.</text>
</comment>
<proteinExistence type="predicted"/>
<accession>A0ABQ8SNY8</accession>